<name>A0A484JZZ1_9ASTE</name>
<keyword evidence="1" id="KW-0732">Signal</keyword>
<proteinExistence type="predicted"/>
<evidence type="ECO:0000256" key="1">
    <source>
        <dbReference type="SAM" id="SignalP"/>
    </source>
</evidence>
<keyword evidence="3" id="KW-1185">Reference proteome</keyword>
<accession>A0A484JZZ1</accession>
<evidence type="ECO:0008006" key="4">
    <source>
        <dbReference type="Google" id="ProtNLM"/>
    </source>
</evidence>
<evidence type="ECO:0000313" key="2">
    <source>
        <dbReference type="EMBL" id="VFQ59051.1"/>
    </source>
</evidence>
<feature type="chain" id="PRO_5019858921" description="Knottin scorpion toxin-like domain-containing protein" evidence="1">
    <location>
        <begin position="30"/>
        <end position="80"/>
    </location>
</feature>
<protein>
    <recommendedName>
        <fullName evidence="4">Knottin scorpion toxin-like domain-containing protein</fullName>
    </recommendedName>
</protein>
<dbReference type="Proteomes" id="UP000595140">
    <property type="component" value="Unassembled WGS sequence"/>
</dbReference>
<sequence>MKMKMMSTPLCGVLTIIALVAAFGPIANGKEIVRCARGSTTVPCHHQGSNNDCMEPCKSRGGGVCYSFDLEHVSRCCCAT</sequence>
<evidence type="ECO:0000313" key="3">
    <source>
        <dbReference type="Proteomes" id="UP000595140"/>
    </source>
</evidence>
<reference evidence="2 3" key="1">
    <citation type="submission" date="2018-04" db="EMBL/GenBank/DDBJ databases">
        <authorList>
            <person name="Vogel A."/>
        </authorList>
    </citation>
    <scope>NUCLEOTIDE SEQUENCE [LARGE SCALE GENOMIC DNA]</scope>
</reference>
<feature type="signal peptide" evidence="1">
    <location>
        <begin position="1"/>
        <end position="29"/>
    </location>
</feature>
<dbReference type="EMBL" id="OOIL02000002">
    <property type="protein sequence ID" value="VFQ59051.1"/>
    <property type="molecule type" value="Genomic_DNA"/>
</dbReference>
<dbReference type="AlphaFoldDB" id="A0A484JZZ1"/>
<organism evidence="2 3">
    <name type="scientific">Cuscuta campestris</name>
    <dbReference type="NCBI Taxonomy" id="132261"/>
    <lineage>
        <taxon>Eukaryota</taxon>
        <taxon>Viridiplantae</taxon>
        <taxon>Streptophyta</taxon>
        <taxon>Embryophyta</taxon>
        <taxon>Tracheophyta</taxon>
        <taxon>Spermatophyta</taxon>
        <taxon>Magnoliopsida</taxon>
        <taxon>eudicotyledons</taxon>
        <taxon>Gunneridae</taxon>
        <taxon>Pentapetalae</taxon>
        <taxon>asterids</taxon>
        <taxon>lamiids</taxon>
        <taxon>Solanales</taxon>
        <taxon>Convolvulaceae</taxon>
        <taxon>Cuscuteae</taxon>
        <taxon>Cuscuta</taxon>
        <taxon>Cuscuta subgen. Grammica</taxon>
        <taxon>Cuscuta sect. Cleistogrammica</taxon>
    </lineage>
</organism>
<gene>
    <name evidence="2" type="ORF">CCAM_LOCUS827</name>
</gene>